<keyword evidence="4" id="KW-0233">DNA recombination</keyword>
<keyword evidence="7" id="KW-1185">Reference proteome</keyword>
<dbReference type="InterPro" id="IPR002104">
    <property type="entry name" value="Integrase_catalytic"/>
</dbReference>
<comment type="similarity">
    <text evidence="1">Belongs to the 'phage' integrase family.</text>
</comment>
<dbReference type="NCBIfam" id="TIGR02249">
    <property type="entry name" value="integrase_gron"/>
    <property type="match status" value="1"/>
</dbReference>
<evidence type="ECO:0000256" key="3">
    <source>
        <dbReference type="ARBA" id="ARBA00023125"/>
    </source>
</evidence>
<reference evidence="6 7" key="1">
    <citation type="submission" date="2022-01" db="EMBL/GenBank/DDBJ databases">
        <title>Paraglaciecola sp. G1-23.</title>
        <authorList>
            <person name="Jin M.S."/>
            <person name="Han D.M."/>
            <person name="Kim H.M."/>
            <person name="Jeon C.O."/>
        </authorList>
    </citation>
    <scope>NUCLEOTIDE SEQUENCE [LARGE SCALE GENOMIC DNA]</scope>
    <source>
        <strain evidence="6 7">G1-23</strain>
    </source>
</reference>
<evidence type="ECO:0000256" key="1">
    <source>
        <dbReference type="ARBA" id="ARBA00008857"/>
    </source>
</evidence>
<evidence type="ECO:0000256" key="4">
    <source>
        <dbReference type="ARBA" id="ARBA00023172"/>
    </source>
</evidence>
<dbReference type="Gene3D" id="1.10.443.10">
    <property type="entry name" value="Intergrase catalytic core"/>
    <property type="match status" value="1"/>
</dbReference>
<dbReference type="Proteomes" id="UP001521137">
    <property type="component" value="Unassembled WGS sequence"/>
</dbReference>
<dbReference type="InterPro" id="IPR011946">
    <property type="entry name" value="Integrase_integron-type"/>
</dbReference>
<keyword evidence="3" id="KW-0238">DNA-binding</keyword>
<dbReference type="InterPro" id="IPR010998">
    <property type="entry name" value="Integrase_recombinase_N"/>
</dbReference>
<dbReference type="Gene3D" id="1.10.150.130">
    <property type="match status" value="1"/>
</dbReference>
<name>A0ABS9DCB9_9ALTE</name>
<sequence>MTKSPFLESVRQEIRTMRYSIKTEKSYLWWIKGFILFNDKKHPNDMGNHEIERFLNHLAINRQVSSATQNQALCAIIFMYKNVIQREIKNLKYGFTKRDRAIPTVLTHEEAMQIIGNLKDKYWLIASLLYGCGLRINEALKLRVKDLNLADNTLFVFRGKGRKDRYTLLPKSLNESIKNQIEKAKLIHHKDTCEGYGLTSLPPSLIRKYGHAAKDFSWQYLFPSSIRCEHPHDGYICRHHIHETAFRKQLRQAVLKTGIAKRVKAHTFRHTFATQLLLNGTDIRTVQELLGHSDLRTTELYTHVIGSRFSHTISPFDRKVI</sequence>
<evidence type="ECO:0000313" key="7">
    <source>
        <dbReference type="Proteomes" id="UP001521137"/>
    </source>
</evidence>
<dbReference type="PROSITE" id="PS51898">
    <property type="entry name" value="TYR_RECOMBINASE"/>
    <property type="match status" value="1"/>
</dbReference>
<dbReference type="Pfam" id="PF00589">
    <property type="entry name" value="Phage_integrase"/>
    <property type="match status" value="1"/>
</dbReference>
<comment type="caution">
    <text evidence="6">The sequence shown here is derived from an EMBL/GenBank/DDBJ whole genome shotgun (WGS) entry which is preliminary data.</text>
</comment>
<accession>A0ABS9DCB9</accession>
<dbReference type="EMBL" id="JAKGAS010000009">
    <property type="protein sequence ID" value="MCF2949658.1"/>
    <property type="molecule type" value="Genomic_DNA"/>
</dbReference>
<dbReference type="RefSeq" id="WP_235313758.1">
    <property type="nucleotide sequence ID" value="NZ_JAKGAS010000009.1"/>
</dbReference>
<evidence type="ECO:0000256" key="2">
    <source>
        <dbReference type="ARBA" id="ARBA00022908"/>
    </source>
</evidence>
<keyword evidence="2" id="KW-0229">DNA integration</keyword>
<protein>
    <submittedName>
        <fullName evidence="6">Integron integrase</fullName>
    </submittedName>
</protein>
<dbReference type="Pfam" id="PF13495">
    <property type="entry name" value="Phage_int_SAM_4"/>
    <property type="match status" value="1"/>
</dbReference>
<dbReference type="InterPro" id="IPR004107">
    <property type="entry name" value="Integrase_SAM-like_N"/>
</dbReference>
<dbReference type="PANTHER" id="PTHR30349:SF64">
    <property type="entry name" value="PROPHAGE INTEGRASE INTD-RELATED"/>
    <property type="match status" value="1"/>
</dbReference>
<dbReference type="PANTHER" id="PTHR30349">
    <property type="entry name" value="PHAGE INTEGRASE-RELATED"/>
    <property type="match status" value="1"/>
</dbReference>
<dbReference type="InterPro" id="IPR013762">
    <property type="entry name" value="Integrase-like_cat_sf"/>
</dbReference>
<feature type="domain" description="Tyr recombinase" evidence="5">
    <location>
        <begin position="101"/>
        <end position="317"/>
    </location>
</feature>
<dbReference type="InterPro" id="IPR011010">
    <property type="entry name" value="DNA_brk_join_enz"/>
</dbReference>
<gene>
    <name evidence="6" type="ORF">L0668_16165</name>
</gene>
<evidence type="ECO:0000313" key="6">
    <source>
        <dbReference type="EMBL" id="MCF2949658.1"/>
    </source>
</evidence>
<evidence type="ECO:0000259" key="5">
    <source>
        <dbReference type="PROSITE" id="PS51898"/>
    </source>
</evidence>
<proteinExistence type="inferred from homology"/>
<dbReference type="InterPro" id="IPR050090">
    <property type="entry name" value="Tyrosine_recombinase_XerCD"/>
</dbReference>
<organism evidence="6 7">
    <name type="scientific">Paraglaciecola algarum</name>
    <dbReference type="NCBI Taxonomy" id="3050085"/>
    <lineage>
        <taxon>Bacteria</taxon>
        <taxon>Pseudomonadati</taxon>
        <taxon>Pseudomonadota</taxon>
        <taxon>Gammaproteobacteria</taxon>
        <taxon>Alteromonadales</taxon>
        <taxon>Alteromonadaceae</taxon>
        <taxon>Paraglaciecola</taxon>
    </lineage>
</organism>
<dbReference type="SUPFAM" id="SSF56349">
    <property type="entry name" value="DNA breaking-rejoining enzymes"/>
    <property type="match status" value="1"/>
</dbReference>